<sequence length="236" mass="27077">MMKWLHMDEENRPGLIMAYCDEPDATGHRDSDTKGIREKRQFLPFDVNVGIENKRADWFASDGKMRRNPRTTEDILKSLKCKTQGNARVFTKETMPIRYHYPKSRRVGDIVVVGVDGAVILEEPADVKFWKVGTHGYDFIVPSINMIMFARGPSFKENYVLPPFQNVEYMNLWTTIDIPELLGIPMVKSDGDPWFMDLALKNYTTPQPVYRNVTGCSKEDKVMHSVLESTFAGANF</sequence>
<dbReference type="AlphaFoldDB" id="A0A2G9UIF0"/>
<dbReference type="OrthoDB" id="415411at2759"/>
<dbReference type="GO" id="GO:0055120">
    <property type="term" value="C:striated muscle dense body"/>
    <property type="evidence" value="ECO:0007669"/>
    <property type="project" value="TreeGrafter"/>
</dbReference>
<dbReference type="EMBL" id="KZ346426">
    <property type="protein sequence ID" value="PIO70028.1"/>
    <property type="molecule type" value="Genomic_DNA"/>
</dbReference>
<evidence type="ECO:0000313" key="1">
    <source>
        <dbReference type="EMBL" id="PIO70028.1"/>
    </source>
</evidence>
<gene>
    <name evidence="1" type="ORF">TELCIR_08130</name>
</gene>
<dbReference type="Proteomes" id="UP000230423">
    <property type="component" value="Unassembled WGS sequence"/>
</dbReference>
<dbReference type="PANTHER" id="PTHR10151:SF114">
    <property type="entry name" value="ECTONUCLEOTIDE PYROPHOSPHATASE_PHOSPHODIESTERASE C27A7.3"/>
    <property type="match status" value="1"/>
</dbReference>
<dbReference type="InterPro" id="IPR002591">
    <property type="entry name" value="Phosphodiest/P_Trfase"/>
</dbReference>
<dbReference type="GO" id="GO:0016529">
    <property type="term" value="C:sarcoplasmic reticulum"/>
    <property type="evidence" value="ECO:0007669"/>
    <property type="project" value="TreeGrafter"/>
</dbReference>
<protein>
    <submittedName>
        <fullName evidence="1">Uncharacterized protein</fullName>
    </submittedName>
</protein>
<dbReference type="InterPro" id="IPR017850">
    <property type="entry name" value="Alkaline_phosphatase_core_sf"/>
</dbReference>
<dbReference type="SUPFAM" id="SSF53649">
    <property type="entry name" value="Alkaline phosphatase-like"/>
    <property type="match status" value="1"/>
</dbReference>
<dbReference type="Gene3D" id="3.40.720.10">
    <property type="entry name" value="Alkaline Phosphatase, subunit A"/>
    <property type="match status" value="1"/>
</dbReference>
<dbReference type="GO" id="GO:0031674">
    <property type="term" value="C:I band"/>
    <property type="evidence" value="ECO:0007669"/>
    <property type="project" value="TreeGrafter"/>
</dbReference>
<reference evidence="1 2" key="1">
    <citation type="submission" date="2015-09" db="EMBL/GenBank/DDBJ databases">
        <title>Draft genome of the parasitic nematode Teladorsagia circumcincta isolate WARC Sus (inbred).</title>
        <authorList>
            <person name="Mitreva M."/>
        </authorList>
    </citation>
    <scope>NUCLEOTIDE SEQUENCE [LARGE SCALE GENOMIC DNA]</scope>
    <source>
        <strain evidence="1 2">S</strain>
    </source>
</reference>
<dbReference type="PANTHER" id="PTHR10151">
    <property type="entry name" value="ECTONUCLEOTIDE PYROPHOSPHATASE/PHOSPHODIESTERASE"/>
    <property type="match status" value="1"/>
</dbReference>
<keyword evidence="2" id="KW-1185">Reference proteome</keyword>
<evidence type="ECO:0000313" key="2">
    <source>
        <dbReference type="Proteomes" id="UP000230423"/>
    </source>
</evidence>
<organism evidence="1 2">
    <name type="scientific">Teladorsagia circumcincta</name>
    <name type="common">Brown stomach worm</name>
    <name type="synonym">Ostertagia circumcincta</name>
    <dbReference type="NCBI Taxonomy" id="45464"/>
    <lineage>
        <taxon>Eukaryota</taxon>
        <taxon>Metazoa</taxon>
        <taxon>Ecdysozoa</taxon>
        <taxon>Nematoda</taxon>
        <taxon>Chromadorea</taxon>
        <taxon>Rhabditida</taxon>
        <taxon>Rhabditina</taxon>
        <taxon>Rhabditomorpha</taxon>
        <taxon>Strongyloidea</taxon>
        <taxon>Trichostrongylidae</taxon>
        <taxon>Teladorsagia</taxon>
    </lineage>
</organism>
<accession>A0A2G9UIF0</accession>
<name>A0A2G9UIF0_TELCI</name>
<proteinExistence type="predicted"/>
<dbReference type="Pfam" id="PF01663">
    <property type="entry name" value="Phosphodiest"/>
    <property type="match status" value="1"/>
</dbReference>